<evidence type="ECO:0000256" key="2">
    <source>
        <dbReference type="ARBA" id="ARBA00022490"/>
    </source>
</evidence>
<dbReference type="InterPro" id="IPR045462">
    <property type="entry name" value="aa-tRNA-synth_I_cd-bd"/>
</dbReference>
<evidence type="ECO:0000256" key="6">
    <source>
        <dbReference type="ARBA" id="ARBA00022917"/>
    </source>
</evidence>
<dbReference type="SUPFAM" id="SSF48163">
    <property type="entry name" value="An anticodon-binding domain of class I aminoacyl-tRNA synthetases"/>
    <property type="match status" value="1"/>
</dbReference>
<evidence type="ECO:0000259" key="10">
    <source>
        <dbReference type="Pfam" id="PF19269"/>
    </source>
</evidence>
<keyword evidence="3 8" id="KW-0436">Ligase</keyword>
<comment type="caution">
    <text evidence="11">The sequence shown here is derived from an EMBL/GenBank/DDBJ whole genome shotgun (WGS) entry which is preliminary data.</text>
</comment>
<dbReference type="InterPro" id="IPR008925">
    <property type="entry name" value="aa_tRNA-synth_I_cd-bd_sf"/>
</dbReference>
<dbReference type="PRINTS" id="PR00987">
    <property type="entry name" value="TRNASYNTHGLU"/>
</dbReference>
<feature type="short sequence motif" description="'HIGH' region" evidence="8">
    <location>
        <begin position="11"/>
        <end position="21"/>
    </location>
</feature>
<feature type="domain" description="Glutamyl/glutaminyl-tRNA synthetase class Ib catalytic" evidence="9">
    <location>
        <begin position="4"/>
        <end position="345"/>
    </location>
</feature>
<dbReference type="InterPro" id="IPR000924">
    <property type="entry name" value="Glu/Gln-tRNA-synth"/>
</dbReference>
<reference evidence="11" key="1">
    <citation type="submission" date="2021-09" db="EMBL/GenBank/DDBJ databases">
        <title>Genome of Aequorivita sp. strain F64183.</title>
        <authorList>
            <person name="Wang Y."/>
        </authorList>
    </citation>
    <scope>NUCLEOTIDE SEQUENCE</scope>
    <source>
        <strain evidence="11">F64183</strain>
    </source>
</reference>
<keyword evidence="4 8" id="KW-0547">Nucleotide-binding</keyword>
<dbReference type="Pfam" id="PF19269">
    <property type="entry name" value="Anticodon_2"/>
    <property type="match status" value="1"/>
</dbReference>
<dbReference type="RefSeq" id="WP_237606690.1">
    <property type="nucleotide sequence ID" value="NZ_JAIRBB010000001.1"/>
</dbReference>
<sequence>MSEKVRVRFAPSPTGPLHIGGVRTALYNYLFAKKHGGDFLLRIEDTDQNRYVEGAEQYIIEALNWLNIPYDEGPNKEGNCAPYRQSERKELYKQYADALIESGNAYYAFDTSEELDAHRKDHEEKGKTFIYNWHNRLKLNNSLVLSGEETQQKIDNGDEYVIRFKSPENEMLMLHDIIRGGIEVDSNILDDKVLFKSDGMPTYHLANIVDDHLMNITHVIRGEEWLPSLALHVLLYRAFGWKAPEFAHLPLILKPTGNGKLSKRDGDKMGFPVFPLQWKTAEGDIFTGYREDGYLPEAVVNMLAFLGWNPGTEQEIFSLEELVEAFELERVHKAGAKFDPEKTKWFQNQYLQQVDDATLSEDFIQFLKEKRVSTDSDLDITKIVSILKERATFVNDLWEQGSFFFEAPSNYDKKASAKAFKEETPELLRKVVDIIENEEDFSAENLSEKVKGWITSENIGFGKVMMPLRLSLVGEMKGPDVFEILSILGKEEGVARINKAIETIA</sequence>
<evidence type="ECO:0000256" key="1">
    <source>
        <dbReference type="ARBA" id="ARBA00007894"/>
    </source>
</evidence>
<dbReference type="PANTHER" id="PTHR43311:SF2">
    <property type="entry name" value="GLUTAMATE--TRNA LIGASE, MITOCHONDRIAL-RELATED"/>
    <property type="match status" value="1"/>
</dbReference>
<dbReference type="SUPFAM" id="SSF52374">
    <property type="entry name" value="Nucleotidylyl transferase"/>
    <property type="match status" value="1"/>
</dbReference>
<dbReference type="FunFam" id="3.40.50.620:FF:000127">
    <property type="entry name" value="Glutamate--tRNA ligase"/>
    <property type="match status" value="1"/>
</dbReference>
<dbReference type="Gene3D" id="3.40.50.620">
    <property type="entry name" value="HUPs"/>
    <property type="match status" value="1"/>
</dbReference>
<dbReference type="InterPro" id="IPR004527">
    <property type="entry name" value="Glu-tRNA-ligase_bac/mito"/>
</dbReference>
<dbReference type="Pfam" id="PF00749">
    <property type="entry name" value="tRNA-synt_1c"/>
    <property type="match status" value="1"/>
</dbReference>
<dbReference type="AlphaFoldDB" id="A0A9X1R180"/>
<dbReference type="CDD" id="cd00808">
    <property type="entry name" value="GluRS_core"/>
    <property type="match status" value="1"/>
</dbReference>
<dbReference type="NCBIfam" id="TIGR00464">
    <property type="entry name" value="gltX_bact"/>
    <property type="match status" value="1"/>
</dbReference>
<feature type="domain" description="Aminoacyl-tRNA synthetase class I anticodon-binding" evidence="10">
    <location>
        <begin position="362"/>
        <end position="501"/>
    </location>
</feature>
<comment type="similarity">
    <text evidence="1 8">Belongs to the class-I aminoacyl-tRNA synthetase family. Glutamate--tRNA ligase type 1 subfamily.</text>
</comment>
<dbReference type="Proteomes" id="UP001139462">
    <property type="component" value="Unassembled WGS sequence"/>
</dbReference>
<dbReference type="InterPro" id="IPR020058">
    <property type="entry name" value="Glu/Gln-tRNA-synth_Ib_cat-dom"/>
</dbReference>
<keyword evidence="5 8" id="KW-0067">ATP-binding</keyword>
<evidence type="ECO:0000256" key="7">
    <source>
        <dbReference type="ARBA" id="ARBA00023146"/>
    </source>
</evidence>
<evidence type="ECO:0000313" key="12">
    <source>
        <dbReference type="Proteomes" id="UP001139462"/>
    </source>
</evidence>
<proteinExistence type="inferred from homology"/>
<dbReference type="GO" id="GO:0005829">
    <property type="term" value="C:cytosol"/>
    <property type="evidence" value="ECO:0007669"/>
    <property type="project" value="TreeGrafter"/>
</dbReference>
<feature type="binding site" evidence="8">
    <location>
        <position position="263"/>
    </location>
    <ligand>
        <name>ATP</name>
        <dbReference type="ChEBI" id="CHEBI:30616"/>
    </ligand>
</feature>
<comment type="subcellular location">
    <subcellularLocation>
        <location evidence="8">Cytoplasm</location>
    </subcellularLocation>
</comment>
<name>A0A9X1R180_9FLAO</name>
<dbReference type="InterPro" id="IPR020751">
    <property type="entry name" value="aa-tRNA-synth_I_codon-bd_sub2"/>
</dbReference>
<evidence type="ECO:0000256" key="8">
    <source>
        <dbReference type="HAMAP-Rule" id="MF_00022"/>
    </source>
</evidence>
<accession>A0A9X1R180</accession>
<keyword evidence="7 8" id="KW-0030">Aminoacyl-tRNA synthetase</keyword>
<comment type="caution">
    <text evidence="8">Lacks conserved residue(s) required for the propagation of feature annotation.</text>
</comment>
<dbReference type="GO" id="GO:0008270">
    <property type="term" value="F:zinc ion binding"/>
    <property type="evidence" value="ECO:0007669"/>
    <property type="project" value="InterPro"/>
</dbReference>
<dbReference type="PROSITE" id="PS00178">
    <property type="entry name" value="AA_TRNA_LIGASE_I"/>
    <property type="match status" value="1"/>
</dbReference>
<dbReference type="InterPro" id="IPR001412">
    <property type="entry name" value="aa-tRNA-synth_I_CS"/>
</dbReference>
<dbReference type="GO" id="GO:0005524">
    <property type="term" value="F:ATP binding"/>
    <property type="evidence" value="ECO:0007669"/>
    <property type="project" value="UniProtKB-UniRule"/>
</dbReference>
<dbReference type="EMBL" id="JAIRBB010000001">
    <property type="protein sequence ID" value="MCG2429952.1"/>
    <property type="molecule type" value="Genomic_DNA"/>
</dbReference>
<dbReference type="PANTHER" id="PTHR43311">
    <property type="entry name" value="GLUTAMATE--TRNA LIGASE"/>
    <property type="match status" value="1"/>
</dbReference>
<dbReference type="GO" id="GO:0000049">
    <property type="term" value="F:tRNA binding"/>
    <property type="evidence" value="ECO:0007669"/>
    <property type="project" value="InterPro"/>
</dbReference>
<dbReference type="HAMAP" id="MF_00022">
    <property type="entry name" value="Glu_tRNA_synth_type1"/>
    <property type="match status" value="1"/>
</dbReference>
<dbReference type="InterPro" id="IPR033910">
    <property type="entry name" value="GluRS_core"/>
</dbReference>
<evidence type="ECO:0000259" key="9">
    <source>
        <dbReference type="Pfam" id="PF00749"/>
    </source>
</evidence>
<organism evidence="11 12">
    <name type="scientific">Aequorivita xiaoshiensis</name>
    <dbReference type="NCBI Taxonomy" id="2874476"/>
    <lineage>
        <taxon>Bacteria</taxon>
        <taxon>Pseudomonadati</taxon>
        <taxon>Bacteroidota</taxon>
        <taxon>Flavobacteriia</taxon>
        <taxon>Flavobacteriales</taxon>
        <taxon>Flavobacteriaceae</taxon>
        <taxon>Aequorivita</taxon>
    </lineage>
</organism>
<comment type="function">
    <text evidence="8">Catalyzes the attachment of glutamate to tRNA(Glu) in a two-step reaction: glutamate is first activated by ATP to form Glu-AMP and then transferred to the acceptor end of tRNA(Glu).</text>
</comment>
<keyword evidence="2 8" id="KW-0963">Cytoplasm</keyword>
<comment type="catalytic activity">
    <reaction evidence="8">
        <text>tRNA(Glu) + L-glutamate + ATP = L-glutamyl-tRNA(Glu) + AMP + diphosphate</text>
        <dbReference type="Rhea" id="RHEA:23540"/>
        <dbReference type="Rhea" id="RHEA-COMP:9663"/>
        <dbReference type="Rhea" id="RHEA-COMP:9680"/>
        <dbReference type="ChEBI" id="CHEBI:29985"/>
        <dbReference type="ChEBI" id="CHEBI:30616"/>
        <dbReference type="ChEBI" id="CHEBI:33019"/>
        <dbReference type="ChEBI" id="CHEBI:78442"/>
        <dbReference type="ChEBI" id="CHEBI:78520"/>
        <dbReference type="ChEBI" id="CHEBI:456215"/>
        <dbReference type="EC" id="6.1.1.17"/>
    </reaction>
</comment>
<comment type="subunit">
    <text evidence="8">Monomer.</text>
</comment>
<dbReference type="InterPro" id="IPR014729">
    <property type="entry name" value="Rossmann-like_a/b/a_fold"/>
</dbReference>
<keyword evidence="6 8" id="KW-0648">Protein biosynthesis</keyword>
<dbReference type="GO" id="GO:0004818">
    <property type="term" value="F:glutamate-tRNA ligase activity"/>
    <property type="evidence" value="ECO:0007669"/>
    <property type="project" value="UniProtKB-UniRule"/>
</dbReference>
<evidence type="ECO:0000313" key="11">
    <source>
        <dbReference type="EMBL" id="MCG2429952.1"/>
    </source>
</evidence>
<dbReference type="InterPro" id="IPR049940">
    <property type="entry name" value="GluQ/Sye"/>
</dbReference>
<evidence type="ECO:0000256" key="4">
    <source>
        <dbReference type="ARBA" id="ARBA00022741"/>
    </source>
</evidence>
<gene>
    <name evidence="8 11" type="primary">gltX</name>
    <name evidence="11" type="ORF">K8344_02375</name>
</gene>
<evidence type="ECO:0000256" key="3">
    <source>
        <dbReference type="ARBA" id="ARBA00022598"/>
    </source>
</evidence>
<evidence type="ECO:0000256" key="5">
    <source>
        <dbReference type="ARBA" id="ARBA00022840"/>
    </source>
</evidence>
<feature type="short sequence motif" description="'KMSKS' region" evidence="8">
    <location>
        <begin position="260"/>
        <end position="264"/>
    </location>
</feature>
<protein>
    <recommendedName>
        <fullName evidence="8">Glutamate--tRNA ligase</fullName>
        <ecNumber evidence="8">6.1.1.17</ecNumber>
    </recommendedName>
    <alternativeName>
        <fullName evidence="8">Glutamyl-tRNA synthetase</fullName>
        <shortName evidence="8">GluRS</shortName>
    </alternativeName>
</protein>
<dbReference type="Gene3D" id="1.10.10.350">
    <property type="match status" value="1"/>
</dbReference>
<dbReference type="EC" id="6.1.1.17" evidence="8"/>
<dbReference type="GO" id="GO:0006424">
    <property type="term" value="P:glutamyl-tRNA aminoacylation"/>
    <property type="evidence" value="ECO:0007669"/>
    <property type="project" value="UniProtKB-UniRule"/>
</dbReference>
<keyword evidence="12" id="KW-1185">Reference proteome</keyword>